<proteinExistence type="predicted"/>
<reference evidence="2 3" key="1">
    <citation type="submission" date="2023-10" db="EMBL/GenBank/DDBJ databases">
        <title>Comparative genomics analysis reveals potential genetic determinants of host preference in Cryptosporidium xiaoi.</title>
        <authorList>
            <person name="Xiao L."/>
            <person name="Li J."/>
        </authorList>
    </citation>
    <scope>NUCLEOTIDE SEQUENCE [LARGE SCALE GENOMIC DNA]</scope>
    <source>
        <strain evidence="2 3">52996</strain>
    </source>
</reference>
<comment type="caution">
    <text evidence="2">The sequence shown here is derived from an EMBL/GenBank/DDBJ whole genome shotgun (WGS) entry which is preliminary data.</text>
</comment>
<name>A0AAV9XUQ8_9CRYT</name>
<evidence type="ECO:0008006" key="4">
    <source>
        <dbReference type="Google" id="ProtNLM"/>
    </source>
</evidence>
<dbReference type="AlphaFoldDB" id="A0AAV9XUQ8"/>
<dbReference type="Gene3D" id="1.20.5.2050">
    <property type="match status" value="1"/>
</dbReference>
<protein>
    <recommendedName>
        <fullName evidence="4">AP2/ERF domain-containing protein</fullName>
    </recommendedName>
</protein>
<feature type="region of interest" description="Disordered" evidence="1">
    <location>
        <begin position="52"/>
        <end position="100"/>
    </location>
</feature>
<feature type="compositionally biased region" description="Basic residues" evidence="1">
    <location>
        <begin position="82"/>
        <end position="99"/>
    </location>
</feature>
<gene>
    <name evidence="2" type="ORF">RS030_7931</name>
</gene>
<dbReference type="EMBL" id="JAWDEY010000035">
    <property type="protein sequence ID" value="KAK6588009.1"/>
    <property type="molecule type" value="Genomic_DNA"/>
</dbReference>
<sequence>MSDPVSSSDSSNNSDLLEISETVEVDSTVPEQVLNDLANENAPQEFTETLTSELQDSTNVNTSIEDEQSNTEVANTETTTTRRQRPRNTRGTRTVRRRQSSTELRNLEFEMSLPSTEVLRSMSVRGIYYDRRNHGWQVRIRKRQAEVSRYFSAKRYGVEKSYEMALRFYQVNIVGSNLFGDLPSVTIPKLPDPEDDHRCSVCIAEEPNLDIIDLSIGALNLQEKISNLINVSNATCGGSSQNLNGNTIIDVTKLLNSRNDIPNQTSLNPVISHIPNGYAINTIPNQFFQNNLFINHLYNMGSAVSFQNSGIPMQNFVRAPNTALFYGHDPAAALNIPLISNFNPNFVPIYVNDTQTSANDTIVRALYDAESIWRGLSFDNRNNCWYLRAENNALKIFDVAKYGPVDSLVLAFLYKYSTLDLSSYQYYLKIVIGNNITILQKFMSIYGFSKTSDKSTQDSEQTTSTQFKDMSVNERLNYFNTDELMVFISTSLQLGYMVNSLLLQRSTQILLPGYNGAYFQQPTYLPTVLNVNQPANNGLNVFSCPTNQGGIPMSQYLLGFPFFQSNYSIPDSQSSNRK</sequence>
<feature type="compositionally biased region" description="Polar residues" evidence="1">
    <location>
        <begin position="52"/>
        <end position="63"/>
    </location>
</feature>
<keyword evidence="3" id="KW-1185">Reference proteome</keyword>
<evidence type="ECO:0000256" key="1">
    <source>
        <dbReference type="SAM" id="MobiDB-lite"/>
    </source>
</evidence>
<dbReference type="Proteomes" id="UP001311799">
    <property type="component" value="Unassembled WGS sequence"/>
</dbReference>
<accession>A0AAV9XUQ8</accession>
<evidence type="ECO:0000313" key="3">
    <source>
        <dbReference type="Proteomes" id="UP001311799"/>
    </source>
</evidence>
<evidence type="ECO:0000313" key="2">
    <source>
        <dbReference type="EMBL" id="KAK6588009.1"/>
    </source>
</evidence>
<organism evidence="2 3">
    <name type="scientific">Cryptosporidium xiaoi</name>
    <dbReference type="NCBI Taxonomy" id="659607"/>
    <lineage>
        <taxon>Eukaryota</taxon>
        <taxon>Sar</taxon>
        <taxon>Alveolata</taxon>
        <taxon>Apicomplexa</taxon>
        <taxon>Conoidasida</taxon>
        <taxon>Coccidia</taxon>
        <taxon>Eucoccidiorida</taxon>
        <taxon>Eimeriorina</taxon>
        <taxon>Cryptosporidiidae</taxon>
        <taxon>Cryptosporidium</taxon>
    </lineage>
</organism>